<evidence type="ECO:0000256" key="1">
    <source>
        <dbReference type="ARBA" id="ARBA00004189"/>
    </source>
</evidence>
<comment type="similarity">
    <text evidence="3">Belongs to the CD36 family.</text>
</comment>
<evidence type="ECO:0000256" key="3">
    <source>
        <dbReference type="ARBA" id="ARBA00010532"/>
    </source>
</evidence>
<keyword evidence="9" id="KW-0675">Receptor</keyword>
<keyword evidence="10" id="KW-0325">Glycoprotein</keyword>
<keyword evidence="5 14" id="KW-0812">Transmembrane</keyword>
<feature type="compositionally biased region" description="Basic residues" evidence="13">
    <location>
        <begin position="618"/>
        <end position="629"/>
    </location>
</feature>
<keyword evidence="6 14" id="KW-1133">Transmembrane helix</keyword>
<evidence type="ECO:0000256" key="4">
    <source>
        <dbReference type="ARBA" id="ARBA00022475"/>
    </source>
</evidence>
<keyword evidence="8" id="KW-1015">Disulfide bond</keyword>
<comment type="subcellular location">
    <subcellularLocation>
        <location evidence="2">Cell membrane</location>
        <topology evidence="2">Multi-pass membrane protein</topology>
    </subcellularLocation>
    <subcellularLocation>
        <location evidence="1">Membrane</location>
        <location evidence="1">Caveola</location>
        <topology evidence="1">Multi-pass membrane protein</topology>
    </subcellularLocation>
</comment>
<feature type="transmembrane region" description="Helical" evidence="14">
    <location>
        <begin position="42"/>
        <end position="64"/>
    </location>
</feature>
<proteinExistence type="inferred from homology"/>
<dbReference type="STRING" id="6832.A0A553P781"/>
<dbReference type="InterPro" id="IPR002159">
    <property type="entry name" value="CD36_fam"/>
</dbReference>
<keyword evidence="16" id="KW-1185">Reference proteome</keyword>
<feature type="region of interest" description="Disordered" evidence="13">
    <location>
        <begin position="612"/>
        <end position="636"/>
    </location>
</feature>
<sequence>MAEYSDELTHFENVRKLDPEFYRIHAKIATSRHATKKHSMTALNACLLFCLSLVGLVALSYVLFDPMVKHIVLKKLVLQNSSEVAHLWEEPPITPHLKIYFFNFTNPEQVFDGLEKPKLQEVGPYVYHQKWIKEGVTWHDNGTMSYSTRKIYTFMPELSEGHHSEDIITTLNIPMLSSFYQMRDASFFTVWGLQTILYSLKYKPWVKKTVEELVWGYDEPLFEVASMTLPNPPTFDKFGLFYDKNTTGTLPKYTMFTGERDPYKLSKISLFNGEAHLDFWNDDQCNLVQGSDGATFSPYIQKDEILWFFNDQLCRSLPMTYSQTVHSKTIEGFRFVPREDVFMTPASYPANECFCTDPVLCDMIGDGMFAISKCQFDAPIVLSWPHFMGANQSFLNAVEGLNPREDKHQFYFDVQPTTGTTLAAKARIQINFAIKASSSFEEVSKINDTVVPILWFEEGLDELGDDLVSLISKAVTDPPRYKNYIFCVLLGLSTSTLVVAFVALVRVCLNRRAKDLSEDAISTVRETAQKLLHQPHRDGNNEFSQPMLPATGSNSGIDSGLVSSASSRLTSASHSRNTSAGSASTFGPVDASEQLELIISNEVDARTICSNASNSTSKAKKAKASKKTKGIFNIRT</sequence>
<evidence type="ECO:0000256" key="5">
    <source>
        <dbReference type="ARBA" id="ARBA00022692"/>
    </source>
</evidence>
<evidence type="ECO:0000256" key="7">
    <source>
        <dbReference type="ARBA" id="ARBA00023136"/>
    </source>
</evidence>
<dbReference type="GO" id="GO:0005044">
    <property type="term" value="F:scavenger receptor activity"/>
    <property type="evidence" value="ECO:0007669"/>
    <property type="project" value="TreeGrafter"/>
</dbReference>
<evidence type="ECO:0000313" key="15">
    <source>
        <dbReference type="EMBL" id="TRY73542.1"/>
    </source>
</evidence>
<dbReference type="AlphaFoldDB" id="A0A553P781"/>
<feature type="region of interest" description="Disordered" evidence="13">
    <location>
        <begin position="568"/>
        <end position="587"/>
    </location>
</feature>
<keyword evidence="7 14" id="KW-0472">Membrane</keyword>
<comment type="caution">
    <text evidence="15">The sequence shown here is derived from an EMBL/GenBank/DDBJ whole genome shotgun (WGS) entry which is preliminary data.</text>
</comment>
<dbReference type="OMA" id="FFNDQLC"/>
<evidence type="ECO:0000256" key="13">
    <source>
        <dbReference type="SAM" id="MobiDB-lite"/>
    </source>
</evidence>
<dbReference type="Proteomes" id="UP000318571">
    <property type="component" value="Chromosome 3"/>
</dbReference>
<dbReference type="PANTHER" id="PTHR11923:SF110">
    <property type="entry name" value="SCAVENGER RECEPTOR CLASS B MEMBER 1"/>
    <property type="match status" value="1"/>
</dbReference>
<reference evidence="15 16" key="1">
    <citation type="journal article" date="2018" name="Nat. Ecol. Evol.">
        <title>Genomic signatures of mitonuclear coevolution across populations of Tigriopus californicus.</title>
        <authorList>
            <person name="Barreto F.S."/>
            <person name="Watson E.T."/>
            <person name="Lima T.G."/>
            <person name="Willett C.S."/>
            <person name="Edmands S."/>
            <person name="Li W."/>
            <person name="Burton R.S."/>
        </authorList>
    </citation>
    <scope>NUCLEOTIDE SEQUENCE [LARGE SCALE GENOMIC DNA]</scope>
    <source>
        <strain evidence="15 16">San Diego</strain>
    </source>
</reference>
<evidence type="ECO:0000256" key="8">
    <source>
        <dbReference type="ARBA" id="ARBA00023157"/>
    </source>
</evidence>
<evidence type="ECO:0000256" key="9">
    <source>
        <dbReference type="ARBA" id="ARBA00023170"/>
    </source>
</evidence>
<keyword evidence="4" id="KW-1003">Cell membrane</keyword>
<dbReference type="PRINTS" id="PR01609">
    <property type="entry name" value="CD36FAMILY"/>
</dbReference>
<protein>
    <recommendedName>
        <fullName evidence="11">Scavenger receptor class B member 1</fullName>
    </recommendedName>
    <alternativeName>
        <fullName evidence="12">SR-BI</fullName>
    </alternativeName>
</protein>
<accession>A0A553P781</accession>
<dbReference type="PANTHER" id="PTHR11923">
    <property type="entry name" value="SCAVENGER RECEPTOR CLASS B TYPE-1 SR-B1"/>
    <property type="match status" value="1"/>
</dbReference>
<evidence type="ECO:0000256" key="6">
    <source>
        <dbReference type="ARBA" id="ARBA00022989"/>
    </source>
</evidence>
<organism evidence="15 16">
    <name type="scientific">Tigriopus californicus</name>
    <name type="common">Marine copepod</name>
    <dbReference type="NCBI Taxonomy" id="6832"/>
    <lineage>
        <taxon>Eukaryota</taxon>
        <taxon>Metazoa</taxon>
        <taxon>Ecdysozoa</taxon>
        <taxon>Arthropoda</taxon>
        <taxon>Crustacea</taxon>
        <taxon>Multicrustacea</taxon>
        <taxon>Hexanauplia</taxon>
        <taxon>Copepoda</taxon>
        <taxon>Harpacticoida</taxon>
        <taxon>Harpacticidae</taxon>
        <taxon>Tigriopus</taxon>
    </lineage>
</organism>
<name>A0A553P781_TIGCA</name>
<evidence type="ECO:0000313" key="16">
    <source>
        <dbReference type="Proteomes" id="UP000318571"/>
    </source>
</evidence>
<evidence type="ECO:0000256" key="12">
    <source>
        <dbReference type="ARBA" id="ARBA00042244"/>
    </source>
</evidence>
<dbReference type="InterPro" id="IPR005428">
    <property type="entry name" value="CD36/SCARB1/SNMP1"/>
</dbReference>
<feature type="transmembrane region" description="Helical" evidence="14">
    <location>
        <begin position="483"/>
        <end position="505"/>
    </location>
</feature>
<dbReference type="GO" id="GO:0005901">
    <property type="term" value="C:caveola"/>
    <property type="evidence" value="ECO:0007669"/>
    <property type="project" value="UniProtKB-SubCell"/>
</dbReference>
<dbReference type="PRINTS" id="PR01610">
    <property type="entry name" value="CD36ANTIGEN"/>
</dbReference>
<evidence type="ECO:0000256" key="10">
    <source>
        <dbReference type="ARBA" id="ARBA00023180"/>
    </source>
</evidence>
<dbReference type="Pfam" id="PF01130">
    <property type="entry name" value="CD36"/>
    <property type="match status" value="1"/>
</dbReference>
<dbReference type="GO" id="GO:0005737">
    <property type="term" value="C:cytoplasm"/>
    <property type="evidence" value="ECO:0007669"/>
    <property type="project" value="TreeGrafter"/>
</dbReference>
<dbReference type="OrthoDB" id="18585at2759"/>
<gene>
    <name evidence="15" type="ORF">TCAL_03365</name>
</gene>
<dbReference type="EMBL" id="VCGU01000007">
    <property type="protein sequence ID" value="TRY73542.1"/>
    <property type="molecule type" value="Genomic_DNA"/>
</dbReference>
<evidence type="ECO:0000256" key="11">
    <source>
        <dbReference type="ARBA" id="ARBA00040821"/>
    </source>
</evidence>
<evidence type="ECO:0000256" key="2">
    <source>
        <dbReference type="ARBA" id="ARBA00004651"/>
    </source>
</evidence>
<evidence type="ECO:0000256" key="14">
    <source>
        <dbReference type="SAM" id="Phobius"/>
    </source>
</evidence>